<dbReference type="RefSeq" id="WP_345564547.1">
    <property type="nucleotide sequence ID" value="NZ_BAABDQ010000009.1"/>
</dbReference>
<dbReference type="EMBL" id="BAABDQ010000009">
    <property type="protein sequence ID" value="GAA3559825.1"/>
    <property type="molecule type" value="Genomic_DNA"/>
</dbReference>
<feature type="domain" description="Helix-turn-helix" evidence="1">
    <location>
        <begin position="25"/>
        <end position="77"/>
    </location>
</feature>
<organism evidence="2 3">
    <name type="scientific">Nonomuraea rosea</name>
    <dbReference type="NCBI Taxonomy" id="638574"/>
    <lineage>
        <taxon>Bacteria</taxon>
        <taxon>Bacillati</taxon>
        <taxon>Actinomycetota</taxon>
        <taxon>Actinomycetes</taxon>
        <taxon>Streptosporangiales</taxon>
        <taxon>Streptosporangiaceae</taxon>
        <taxon>Nonomuraea</taxon>
    </lineage>
</organism>
<protein>
    <recommendedName>
        <fullName evidence="1">Helix-turn-helix domain-containing protein</fullName>
    </recommendedName>
</protein>
<keyword evidence="3" id="KW-1185">Reference proteome</keyword>
<gene>
    <name evidence="2" type="ORF">GCM10022419_045550</name>
</gene>
<sequence length="84" mass="9595">MPSNADLTLPENSPKNDASECIWRTTEEVAAILKVDPSTIRHWRTAQPPQGPPFVRLTARLTLYSTHDLQHWLAEHRIDPREVA</sequence>
<reference evidence="3" key="1">
    <citation type="journal article" date="2019" name="Int. J. Syst. Evol. Microbiol.">
        <title>The Global Catalogue of Microorganisms (GCM) 10K type strain sequencing project: providing services to taxonomists for standard genome sequencing and annotation.</title>
        <authorList>
            <consortium name="The Broad Institute Genomics Platform"/>
            <consortium name="The Broad Institute Genome Sequencing Center for Infectious Disease"/>
            <person name="Wu L."/>
            <person name="Ma J."/>
        </authorList>
    </citation>
    <scope>NUCLEOTIDE SEQUENCE [LARGE SCALE GENOMIC DNA]</scope>
    <source>
        <strain evidence="3">JCM 17326</strain>
    </source>
</reference>
<dbReference type="InterPro" id="IPR041657">
    <property type="entry name" value="HTH_17"/>
</dbReference>
<accession>A0ABP6X288</accession>
<dbReference type="InterPro" id="IPR036388">
    <property type="entry name" value="WH-like_DNA-bd_sf"/>
</dbReference>
<comment type="caution">
    <text evidence="2">The sequence shown here is derived from an EMBL/GenBank/DDBJ whole genome shotgun (WGS) entry which is preliminary data.</text>
</comment>
<dbReference type="Pfam" id="PF12728">
    <property type="entry name" value="HTH_17"/>
    <property type="match status" value="1"/>
</dbReference>
<evidence type="ECO:0000313" key="2">
    <source>
        <dbReference type="EMBL" id="GAA3559825.1"/>
    </source>
</evidence>
<name>A0ABP6X288_9ACTN</name>
<dbReference type="Proteomes" id="UP001500630">
    <property type="component" value="Unassembled WGS sequence"/>
</dbReference>
<evidence type="ECO:0000313" key="3">
    <source>
        <dbReference type="Proteomes" id="UP001500630"/>
    </source>
</evidence>
<evidence type="ECO:0000259" key="1">
    <source>
        <dbReference type="Pfam" id="PF12728"/>
    </source>
</evidence>
<dbReference type="Gene3D" id="1.10.10.10">
    <property type="entry name" value="Winged helix-like DNA-binding domain superfamily/Winged helix DNA-binding domain"/>
    <property type="match status" value="1"/>
</dbReference>
<dbReference type="SUPFAM" id="SSF46955">
    <property type="entry name" value="Putative DNA-binding domain"/>
    <property type="match status" value="1"/>
</dbReference>
<dbReference type="InterPro" id="IPR009061">
    <property type="entry name" value="DNA-bd_dom_put_sf"/>
</dbReference>
<proteinExistence type="predicted"/>